<dbReference type="GO" id="GO:0005886">
    <property type="term" value="C:plasma membrane"/>
    <property type="evidence" value="ECO:0007669"/>
    <property type="project" value="UniProtKB-SubCell"/>
</dbReference>
<evidence type="ECO:0000256" key="8">
    <source>
        <dbReference type="ARBA" id="ARBA00023136"/>
    </source>
</evidence>
<evidence type="ECO:0000256" key="2">
    <source>
        <dbReference type="ARBA" id="ARBA00022475"/>
    </source>
</evidence>
<keyword evidence="8 9" id="KW-0472">Membrane</keyword>
<dbReference type="EC" id="3.4.23.36" evidence="9"/>
<gene>
    <name evidence="9" type="primary">lspA</name>
    <name evidence="11" type="ORF">GGG17_07055</name>
</gene>
<accession>A0A6I3ITW8</accession>
<dbReference type="Proteomes" id="UP000431092">
    <property type="component" value="Unassembled WGS sequence"/>
</dbReference>
<organism evidence="11 12">
    <name type="scientific">Arsenicicoccus cauae</name>
    <dbReference type="NCBI Taxonomy" id="2663847"/>
    <lineage>
        <taxon>Bacteria</taxon>
        <taxon>Bacillati</taxon>
        <taxon>Actinomycetota</taxon>
        <taxon>Actinomycetes</taxon>
        <taxon>Micrococcales</taxon>
        <taxon>Intrasporangiaceae</taxon>
        <taxon>Arsenicicoccus</taxon>
    </lineage>
</organism>
<comment type="function">
    <text evidence="9">This protein specifically catalyzes the removal of signal peptides from prolipoproteins.</text>
</comment>
<dbReference type="PRINTS" id="PR00781">
    <property type="entry name" value="LIPOSIGPTASE"/>
</dbReference>
<proteinExistence type="inferred from homology"/>
<evidence type="ECO:0000313" key="11">
    <source>
        <dbReference type="EMBL" id="MTB71731.1"/>
    </source>
</evidence>
<dbReference type="GO" id="GO:0004190">
    <property type="term" value="F:aspartic-type endopeptidase activity"/>
    <property type="evidence" value="ECO:0007669"/>
    <property type="project" value="UniProtKB-UniRule"/>
</dbReference>
<evidence type="ECO:0000256" key="10">
    <source>
        <dbReference type="RuleBase" id="RU004181"/>
    </source>
</evidence>
<evidence type="ECO:0000256" key="4">
    <source>
        <dbReference type="ARBA" id="ARBA00022692"/>
    </source>
</evidence>
<evidence type="ECO:0000256" key="1">
    <source>
        <dbReference type="ARBA" id="ARBA00006139"/>
    </source>
</evidence>
<comment type="catalytic activity">
    <reaction evidence="9">
        <text>Release of signal peptides from bacterial membrane prolipoproteins. Hydrolyzes -Xaa-Yaa-Zaa-|-(S,diacylglyceryl)Cys-, in which Xaa is hydrophobic (preferably Leu), and Yaa (Ala or Ser) and Zaa (Gly or Ala) have small, neutral side chains.</text>
        <dbReference type="EC" id="3.4.23.36"/>
    </reaction>
</comment>
<evidence type="ECO:0000256" key="9">
    <source>
        <dbReference type="HAMAP-Rule" id="MF_00161"/>
    </source>
</evidence>
<feature type="active site" evidence="9">
    <location>
        <position position="159"/>
    </location>
</feature>
<sequence>MQVRAEAVTSPVDDDARDAGATRASRRRVWPLLVLLAVVTFAADQASKVWALDALVPGAPRDLVGSVLRLNLIFNSGAAFSLGAGTTWLLTVVAVVIGVLVAWHARRIVSVPWAVAGGLVMGGLLGNLYDRLFRPPSFGQGHVVDFLDYSGFFIGNVADIAIVCAAILVALLSFVGISYDGTRAPDHAPSEEDTHA</sequence>
<keyword evidence="7 9" id="KW-1133">Transmembrane helix</keyword>
<feature type="transmembrane region" description="Helical" evidence="9">
    <location>
        <begin position="149"/>
        <end position="175"/>
    </location>
</feature>
<keyword evidence="2 9" id="KW-1003">Cell membrane</keyword>
<dbReference type="Pfam" id="PF01252">
    <property type="entry name" value="Peptidase_A8"/>
    <property type="match status" value="1"/>
</dbReference>
<feature type="transmembrane region" description="Helical" evidence="9">
    <location>
        <begin position="110"/>
        <end position="129"/>
    </location>
</feature>
<name>A0A6I3ITW8_9MICO</name>
<dbReference type="PANTHER" id="PTHR33695:SF1">
    <property type="entry name" value="LIPOPROTEIN SIGNAL PEPTIDASE"/>
    <property type="match status" value="1"/>
</dbReference>
<evidence type="ECO:0000256" key="3">
    <source>
        <dbReference type="ARBA" id="ARBA00022670"/>
    </source>
</evidence>
<keyword evidence="6 9" id="KW-0378">Hydrolase</keyword>
<dbReference type="HAMAP" id="MF_00161">
    <property type="entry name" value="LspA"/>
    <property type="match status" value="1"/>
</dbReference>
<comment type="caution">
    <text evidence="11">The sequence shown here is derived from an EMBL/GenBank/DDBJ whole genome shotgun (WGS) entry which is preliminary data.</text>
</comment>
<keyword evidence="12" id="KW-1185">Reference proteome</keyword>
<keyword evidence="5 9" id="KW-0064">Aspartyl protease</keyword>
<comment type="pathway">
    <text evidence="9">Protein modification; lipoprotein biosynthesis (signal peptide cleavage).</text>
</comment>
<dbReference type="PANTHER" id="PTHR33695">
    <property type="entry name" value="LIPOPROTEIN SIGNAL PEPTIDASE"/>
    <property type="match status" value="1"/>
</dbReference>
<dbReference type="AlphaFoldDB" id="A0A6I3ITW8"/>
<comment type="subcellular location">
    <subcellularLocation>
        <location evidence="9">Cell membrane</location>
        <topology evidence="9">Multi-pass membrane protein</topology>
    </subcellularLocation>
</comment>
<feature type="transmembrane region" description="Helical" evidence="9">
    <location>
        <begin position="72"/>
        <end position="103"/>
    </location>
</feature>
<comment type="similarity">
    <text evidence="1 9 10">Belongs to the peptidase A8 family.</text>
</comment>
<evidence type="ECO:0000256" key="6">
    <source>
        <dbReference type="ARBA" id="ARBA00022801"/>
    </source>
</evidence>
<evidence type="ECO:0000313" key="12">
    <source>
        <dbReference type="Proteomes" id="UP000431092"/>
    </source>
</evidence>
<feature type="active site" evidence="9">
    <location>
        <position position="145"/>
    </location>
</feature>
<feature type="transmembrane region" description="Helical" evidence="9">
    <location>
        <begin position="32"/>
        <end position="52"/>
    </location>
</feature>
<evidence type="ECO:0000256" key="7">
    <source>
        <dbReference type="ARBA" id="ARBA00022989"/>
    </source>
</evidence>
<protein>
    <recommendedName>
        <fullName evidence="9">Lipoprotein signal peptidase</fullName>
        <ecNumber evidence="9">3.4.23.36</ecNumber>
    </recommendedName>
    <alternativeName>
        <fullName evidence="9">Prolipoprotein signal peptidase</fullName>
    </alternativeName>
    <alternativeName>
        <fullName evidence="9">Signal peptidase II</fullName>
        <shortName evidence="9">SPase II</shortName>
    </alternativeName>
</protein>
<evidence type="ECO:0000256" key="5">
    <source>
        <dbReference type="ARBA" id="ARBA00022750"/>
    </source>
</evidence>
<reference evidence="11 12" key="1">
    <citation type="submission" date="2019-11" db="EMBL/GenBank/DDBJ databases">
        <title>Whole genome sequencing identifies a novel species of the genus Arsenicicoccus isolated from human blood.</title>
        <authorList>
            <person name="Jeong J.H."/>
            <person name="Kweon O.J."/>
            <person name="Kim H.R."/>
            <person name="Kim T.-H."/>
            <person name="Ha S.-M."/>
            <person name="Lee M.-K."/>
        </authorList>
    </citation>
    <scope>NUCLEOTIDE SEQUENCE [LARGE SCALE GENOMIC DNA]</scope>
    <source>
        <strain evidence="11 12">MKL-02</strain>
    </source>
</reference>
<keyword evidence="3 9" id="KW-0645">Protease</keyword>
<keyword evidence="4 9" id="KW-0812">Transmembrane</keyword>
<dbReference type="GO" id="GO:0006508">
    <property type="term" value="P:proteolysis"/>
    <property type="evidence" value="ECO:0007669"/>
    <property type="project" value="UniProtKB-KW"/>
</dbReference>
<dbReference type="InterPro" id="IPR001872">
    <property type="entry name" value="Peptidase_A8"/>
</dbReference>
<dbReference type="UniPathway" id="UPA00665"/>
<dbReference type="EMBL" id="WLVL01000023">
    <property type="protein sequence ID" value="MTB71731.1"/>
    <property type="molecule type" value="Genomic_DNA"/>
</dbReference>